<dbReference type="PANTHER" id="PTHR13340">
    <property type="entry name" value="GATA ZINC FINGER DOMAIN-CONTAINING"/>
    <property type="match status" value="1"/>
</dbReference>
<gene>
    <name evidence="12" type="primary">8237332</name>
    <name evidence="11" type="ORF">Phum_PHUM206280</name>
</gene>
<dbReference type="SMART" id="SM00401">
    <property type="entry name" value="ZnF_GATA"/>
    <property type="match status" value="1"/>
</dbReference>
<dbReference type="KEGG" id="phu:Phum_PHUM206280"/>
<evidence type="ECO:0000256" key="7">
    <source>
        <dbReference type="ARBA" id="ARBA00023163"/>
    </source>
</evidence>
<dbReference type="InterPro" id="IPR039050">
    <property type="entry name" value="GATAD1"/>
</dbReference>
<evidence type="ECO:0000256" key="9">
    <source>
        <dbReference type="PROSITE-ProRule" id="PRU00094"/>
    </source>
</evidence>
<keyword evidence="5" id="KW-0862">Zinc</keyword>
<dbReference type="EnsemblMetazoa" id="PHUM206280-RA">
    <property type="protein sequence ID" value="PHUM206280-PA"/>
    <property type="gene ID" value="PHUM206280"/>
</dbReference>
<dbReference type="EMBL" id="AAZO01002389">
    <property type="status" value="NOT_ANNOTATED_CDS"/>
    <property type="molecule type" value="Genomic_DNA"/>
</dbReference>
<reference evidence="11" key="2">
    <citation type="submission" date="2007-04" db="EMBL/GenBank/DDBJ databases">
        <title>The genome of the human body louse.</title>
        <authorList>
            <consortium name="The Human Body Louse Genome Consortium"/>
            <person name="Kirkness E."/>
            <person name="Walenz B."/>
            <person name="Hass B."/>
            <person name="Bruggner R."/>
            <person name="Strausberg R."/>
        </authorList>
    </citation>
    <scope>NUCLEOTIDE SEQUENCE</scope>
    <source>
        <strain evidence="11">USDA</strain>
    </source>
</reference>
<dbReference type="eggNOG" id="ENOG502QUY5">
    <property type="taxonomic scope" value="Eukaryota"/>
</dbReference>
<dbReference type="SUPFAM" id="SSF57716">
    <property type="entry name" value="Glucocorticoid receptor-like (DNA-binding domain)"/>
    <property type="match status" value="1"/>
</dbReference>
<dbReference type="Gene3D" id="3.30.50.10">
    <property type="entry name" value="Erythroid Transcription Factor GATA-1, subunit A"/>
    <property type="match status" value="1"/>
</dbReference>
<keyword evidence="8" id="KW-0539">Nucleus</keyword>
<dbReference type="GO" id="GO:0006355">
    <property type="term" value="P:regulation of DNA-templated transcription"/>
    <property type="evidence" value="ECO:0007669"/>
    <property type="project" value="InterPro"/>
</dbReference>
<dbReference type="InterPro" id="IPR013088">
    <property type="entry name" value="Znf_NHR/GATA"/>
</dbReference>
<dbReference type="InterPro" id="IPR000679">
    <property type="entry name" value="Znf_GATA"/>
</dbReference>
<organism>
    <name type="scientific">Pediculus humanus subsp. corporis</name>
    <name type="common">Body louse</name>
    <dbReference type="NCBI Taxonomy" id="121224"/>
    <lineage>
        <taxon>Eukaryota</taxon>
        <taxon>Metazoa</taxon>
        <taxon>Ecdysozoa</taxon>
        <taxon>Arthropoda</taxon>
        <taxon>Hexapoda</taxon>
        <taxon>Insecta</taxon>
        <taxon>Pterygota</taxon>
        <taxon>Neoptera</taxon>
        <taxon>Paraneoptera</taxon>
        <taxon>Psocodea</taxon>
        <taxon>Troctomorpha</taxon>
        <taxon>Phthiraptera</taxon>
        <taxon>Anoplura</taxon>
        <taxon>Pediculidae</taxon>
        <taxon>Pediculus</taxon>
    </lineage>
</organism>
<dbReference type="HOGENOM" id="CLU_070432_0_0_1"/>
<evidence type="ECO:0000256" key="1">
    <source>
        <dbReference type="ARBA" id="ARBA00004123"/>
    </source>
</evidence>
<name>E0VHD4_PEDHC</name>
<proteinExistence type="predicted"/>
<evidence type="ECO:0000313" key="12">
    <source>
        <dbReference type="EnsemblMetazoa" id="PHUM206280-PA"/>
    </source>
</evidence>
<accession>E0VHD4</accession>
<dbReference type="InParanoid" id="E0VHD4"/>
<keyword evidence="7" id="KW-0804">Transcription</keyword>
<sequence>MPFGVKPECIQCQRTESAMWRNTELGFICNECSLKHKEEEKQLVLSQQKEENSANKNQNLEFSTSSKIMLRKSTRMTRNYKTRLNPYALPKPLAPKGKGRRNIFKKTPMKAPSAVATTVTSNHIFYKGSYIHVGDVVQVEDISGGIFYAQIRGLLTDAYGEKSAVISWLVPTKNTDSLNFDPSSYILGPDEDLPRKLECLKFVMHAPSDYFKSRNSPYPHVFQQSDKFQSGYVWTRLSVGY</sequence>
<dbReference type="AlphaFoldDB" id="E0VHD4"/>
<keyword evidence="3" id="KW-0479">Metal-binding</keyword>
<evidence type="ECO:0000256" key="6">
    <source>
        <dbReference type="ARBA" id="ARBA00023015"/>
    </source>
</evidence>
<dbReference type="VEuPathDB" id="VectorBase:PHUM206280"/>
<dbReference type="PANTHER" id="PTHR13340:SF2">
    <property type="entry name" value="GATA ZINC FINGER DOMAIN-CONTAINING PROTEIN 1"/>
    <property type="match status" value="1"/>
</dbReference>
<dbReference type="CTD" id="8237332"/>
<evidence type="ECO:0000256" key="8">
    <source>
        <dbReference type="ARBA" id="ARBA00023242"/>
    </source>
</evidence>
<reference evidence="12" key="3">
    <citation type="submission" date="2020-05" db="UniProtKB">
        <authorList>
            <consortium name="EnsemblMetazoa"/>
        </authorList>
    </citation>
    <scope>IDENTIFICATION</scope>
    <source>
        <strain evidence="12">USDA</strain>
    </source>
</reference>
<evidence type="ECO:0000313" key="11">
    <source>
        <dbReference type="EMBL" id="EEB12790.1"/>
    </source>
</evidence>
<keyword evidence="13" id="KW-1185">Reference proteome</keyword>
<dbReference type="GO" id="GO:0043565">
    <property type="term" value="F:sequence-specific DNA binding"/>
    <property type="evidence" value="ECO:0007669"/>
    <property type="project" value="InterPro"/>
</dbReference>
<evidence type="ECO:0000313" key="13">
    <source>
        <dbReference type="Proteomes" id="UP000009046"/>
    </source>
</evidence>
<dbReference type="EMBL" id="DS235169">
    <property type="protein sequence ID" value="EEB12790.1"/>
    <property type="molecule type" value="Genomic_DNA"/>
</dbReference>
<evidence type="ECO:0000256" key="4">
    <source>
        <dbReference type="ARBA" id="ARBA00022771"/>
    </source>
</evidence>
<evidence type="ECO:0000259" key="10">
    <source>
        <dbReference type="PROSITE" id="PS50114"/>
    </source>
</evidence>
<reference evidence="11" key="1">
    <citation type="submission" date="2007-04" db="EMBL/GenBank/DDBJ databases">
        <title>Annotation of Pediculus humanus corporis strain USDA.</title>
        <authorList>
            <person name="Kirkness E."/>
            <person name="Hannick L."/>
            <person name="Hass B."/>
            <person name="Bruggner R."/>
            <person name="Lawson D."/>
            <person name="Bidwell S."/>
            <person name="Joardar V."/>
            <person name="Caler E."/>
            <person name="Walenz B."/>
            <person name="Inman J."/>
            <person name="Schobel S."/>
            <person name="Galinsky K."/>
            <person name="Amedeo P."/>
            <person name="Strausberg R."/>
        </authorList>
    </citation>
    <scope>NUCLEOTIDE SEQUENCE</scope>
    <source>
        <strain evidence="11">USDA</strain>
    </source>
</reference>
<dbReference type="PROSITE" id="PS50114">
    <property type="entry name" value="GATA_ZN_FINGER_2"/>
    <property type="match status" value="1"/>
</dbReference>
<keyword evidence="4 9" id="KW-0863">Zinc-finger</keyword>
<dbReference type="RefSeq" id="XP_002425528.1">
    <property type="nucleotide sequence ID" value="XM_002425483.1"/>
</dbReference>
<dbReference type="GO" id="GO:0006325">
    <property type="term" value="P:chromatin organization"/>
    <property type="evidence" value="ECO:0007669"/>
    <property type="project" value="TreeGrafter"/>
</dbReference>
<dbReference type="OrthoDB" id="9994231at2759"/>
<evidence type="ECO:0000256" key="5">
    <source>
        <dbReference type="ARBA" id="ARBA00022833"/>
    </source>
</evidence>
<feature type="domain" description="GATA-type" evidence="10">
    <location>
        <begin position="8"/>
        <end position="56"/>
    </location>
</feature>
<dbReference type="OMA" id="LLTDQYC"/>
<dbReference type="GO" id="GO:0008270">
    <property type="term" value="F:zinc ion binding"/>
    <property type="evidence" value="ECO:0007669"/>
    <property type="project" value="UniProtKB-KW"/>
</dbReference>
<dbReference type="GeneID" id="8237332"/>
<evidence type="ECO:0000256" key="2">
    <source>
        <dbReference type="ARBA" id="ARBA00014943"/>
    </source>
</evidence>
<evidence type="ECO:0000256" key="3">
    <source>
        <dbReference type="ARBA" id="ARBA00022723"/>
    </source>
</evidence>
<dbReference type="GO" id="GO:0005634">
    <property type="term" value="C:nucleus"/>
    <property type="evidence" value="ECO:0007669"/>
    <property type="project" value="UniProtKB-SubCell"/>
</dbReference>
<protein>
    <recommendedName>
        <fullName evidence="2">GATA zinc finger domain-containing protein 1</fullName>
    </recommendedName>
</protein>
<keyword evidence="6" id="KW-0805">Transcription regulation</keyword>
<comment type="subcellular location">
    <subcellularLocation>
        <location evidence="1">Nucleus</location>
    </subcellularLocation>
</comment>
<dbReference type="Proteomes" id="UP000009046">
    <property type="component" value="Unassembled WGS sequence"/>
</dbReference>
<dbReference type="STRING" id="121224.E0VHD4"/>